<evidence type="ECO:0008006" key="4">
    <source>
        <dbReference type="Google" id="ProtNLM"/>
    </source>
</evidence>
<feature type="transmembrane region" description="Helical" evidence="1">
    <location>
        <begin position="116"/>
        <end position="139"/>
    </location>
</feature>
<dbReference type="EMBL" id="FRCP01000009">
    <property type="protein sequence ID" value="SHM39240.1"/>
    <property type="molecule type" value="Genomic_DNA"/>
</dbReference>
<reference evidence="2 3" key="1">
    <citation type="submission" date="2016-11" db="EMBL/GenBank/DDBJ databases">
        <authorList>
            <person name="Jaros S."/>
            <person name="Januszkiewicz K."/>
            <person name="Wedrychowicz H."/>
        </authorList>
    </citation>
    <scope>NUCLEOTIDE SEQUENCE [LARGE SCALE GENOMIC DNA]</scope>
    <source>
        <strain evidence="2 3">DSM 15930</strain>
    </source>
</reference>
<keyword evidence="3" id="KW-1185">Reference proteome</keyword>
<name>A0A1M7IEW0_9FIRM</name>
<dbReference type="Pfam" id="PF06197">
    <property type="entry name" value="DUF998"/>
    <property type="match status" value="1"/>
</dbReference>
<keyword evidence="1" id="KW-1133">Transmembrane helix</keyword>
<feature type="transmembrane region" description="Helical" evidence="1">
    <location>
        <begin position="49"/>
        <end position="70"/>
    </location>
</feature>
<keyword evidence="1" id="KW-0812">Transmembrane</keyword>
<dbReference type="RefSeq" id="WP_073286349.1">
    <property type="nucleotide sequence ID" value="NZ_FRCP01000009.1"/>
</dbReference>
<evidence type="ECO:0000313" key="3">
    <source>
        <dbReference type="Proteomes" id="UP000184038"/>
    </source>
</evidence>
<proteinExistence type="predicted"/>
<feature type="transmembrane region" description="Helical" evidence="1">
    <location>
        <begin position="7"/>
        <end position="29"/>
    </location>
</feature>
<sequence>MNKWFVFTLIVCLTDCILPFILACFYPGYSHMNMVLSSLGSERSQVRTVFNIWMACLGVSFIFIGIHLFVTYKGMNPIASTILLIITISYAVFDCIISSLFSVGDSKEMVTIAEKIHGYGSAIGCTLFVFAGLLAVILVWRRNVAVGRLLLVNFILSFIVFIIFIAGENIPQDSTGVLKLMSYEGLWQRISFVFMYIPYIVLMRLES</sequence>
<dbReference type="STRING" id="1120996.SAMN02746066_01822"/>
<protein>
    <recommendedName>
        <fullName evidence="4">DUF998 domain-containing protein</fullName>
    </recommendedName>
</protein>
<evidence type="ECO:0000256" key="1">
    <source>
        <dbReference type="SAM" id="Phobius"/>
    </source>
</evidence>
<evidence type="ECO:0000313" key="2">
    <source>
        <dbReference type="EMBL" id="SHM39240.1"/>
    </source>
</evidence>
<dbReference type="InterPro" id="IPR009339">
    <property type="entry name" value="DUF998"/>
</dbReference>
<keyword evidence="1" id="KW-0472">Membrane</keyword>
<dbReference type="Proteomes" id="UP000184038">
    <property type="component" value="Unassembled WGS sequence"/>
</dbReference>
<feature type="transmembrane region" description="Helical" evidence="1">
    <location>
        <begin position="186"/>
        <end position="205"/>
    </location>
</feature>
<dbReference type="AlphaFoldDB" id="A0A1M7IEW0"/>
<dbReference type="OrthoDB" id="2067339at2"/>
<feature type="transmembrane region" description="Helical" evidence="1">
    <location>
        <begin position="146"/>
        <end position="166"/>
    </location>
</feature>
<gene>
    <name evidence="2" type="ORF">SAMN02746066_01822</name>
</gene>
<accession>A0A1M7IEW0</accession>
<organism evidence="2 3">
    <name type="scientific">Anaerosporobacter mobilis DSM 15930</name>
    <dbReference type="NCBI Taxonomy" id="1120996"/>
    <lineage>
        <taxon>Bacteria</taxon>
        <taxon>Bacillati</taxon>
        <taxon>Bacillota</taxon>
        <taxon>Clostridia</taxon>
        <taxon>Lachnospirales</taxon>
        <taxon>Lachnospiraceae</taxon>
        <taxon>Anaerosporobacter</taxon>
    </lineage>
</organism>
<feature type="transmembrane region" description="Helical" evidence="1">
    <location>
        <begin position="82"/>
        <end position="104"/>
    </location>
</feature>